<name>A0ABY8QUZ9_9MICO</name>
<feature type="domain" description="DUF1468" evidence="3">
    <location>
        <begin position="14"/>
        <end position="194"/>
    </location>
</feature>
<dbReference type="InterPro" id="IPR009936">
    <property type="entry name" value="DUF1468"/>
</dbReference>
<evidence type="ECO:0000256" key="2">
    <source>
        <dbReference type="SAM" id="Phobius"/>
    </source>
</evidence>
<protein>
    <submittedName>
        <fullName evidence="4">Tripartite tricarboxylate transporter TctB family protein</fullName>
    </submittedName>
</protein>
<dbReference type="Pfam" id="PF07331">
    <property type="entry name" value="TctB"/>
    <property type="match status" value="1"/>
</dbReference>
<evidence type="ECO:0000313" key="4">
    <source>
        <dbReference type="EMBL" id="WGW12190.1"/>
    </source>
</evidence>
<keyword evidence="2" id="KW-0472">Membrane</keyword>
<accession>A0ABY8QUZ9</accession>
<sequence length="199" mass="21157">MKSLHVSRRSDFTVGWVVAAVGLAYFINTFFVETTDDVVDPATFPRIVGVGLIVLGVLLSLSALRPVRQPAAAEATAGSATTAETTGNSVTESHRPTVAESAAEAEAALEASVAGDDAQSSSARRLRVLLYFAVFFAYLLILIPVGFLVATAVFLFAVTTLYARDKWLRNIIFAVAFSAVVYFGFKYGLGVFLPPGILG</sequence>
<proteinExistence type="predicted"/>
<feature type="compositionally biased region" description="Low complexity" evidence="1">
    <location>
        <begin position="75"/>
        <end position="87"/>
    </location>
</feature>
<feature type="transmembrane region" description="Helical" evidence="2">
    <location>
        <begin position="44"/>
        <end position="64"/>
    </location>
</feature>
<reference evidence="4 5" key="1">
    <citation type="submission" date="2023-05" db="EMBL/GenBank/DDBJ databases">
        <title>Lithophilousrod everest ZFBP1038 complete genpme.</title>
        <authorList>
            <person name="Tian M."/>
        </authorList>
    </citation>
    <scope>NUCLEOTIDE SEQUENCE [LARGE SCALE GENOMIC DNA]</scope>
    <source>
        <strain evidence="4 5">ZFBP1038</strain>
    </source>
</reference>
<dbReference type="EMBL" id="CP090958">
    <property type="protein sequence ID" value="WGW12190.1"/>
    <property type="molecule type" value="Genomic_DNA"/>
</dbReference>
<keyword evidence="2" id="KW-0812">Transmembrane</keyword>
<evidence type="ECO:0000313" key="5">
    <source>
        <dbReference type="Proteomes" id="UP001209083"/>
    </source>
</evidence>
<keyword evidence="2" id="KW-1133">Transmembrane helix</keyword>
<feature type="transmembrane region" description="Helical" evidence="2">
    <location>
        <begin position="128"/>
        <end position="161"/>
    </location>
</feature>
<organism evidence="4 5">
    <name type="scientific">Saxibacter everestensis</name>
    <dbReference type="NCBI Taxonomy" id="2909229"/>
    <lineage>
        <taxon>Bacteria</taxon>
        <taxon>Bacillati</taxon>
        <taxon>Actinomycetota</taxon>
        <taxon>Actinomycetes</taxon>
        <taxon>Micrococcales</taxon>
        <taxon>Brevibacteriaceae</taxon>
        <taxon>Saxibacter</taxon>
    </lineage>
</organism>
<feature type="region of interest" description="Disordered" evidence="1">
    <location>
        <begin position="75"/>
        <end position="95"/>
    </location>
</feature>
<feature type="transmembrane region" description="Helical" evidence="2">
    <location>
        <begin position="12"/>
        <end position="32"/>
    </location>
</feature>
<evidence type="ECO:0000256" key="1">
    <source>
        <dbReference type="SAM" id="MobiDB-lite"/>
    </source>
</evidence>
<dbReference type="Proteomes" id="UP001209083">
    <property type="component" value="Chromosome"/>
</dbReference>
<dbReference type="RefSeq" id="WP_349638989.1">
    <property type="nucleotide sequence ID" value="NZ_CP090958.1"/>
</dbReference>
<feature type="transmembrane region" description="Helical" evidence="2">
    <location>
        <begin position="167"/>
        <end position="185"/>
    </location>
</feature>
<evidence type="ECO:0000259" key="3">
    <source>
        <dbReference type="Pfam" id="PF07331"/>
    </source>
</evidence>
<keyword evidence="5" id="KW-1185">Reference proteome</keyword>
<gene>
    <name evidence="4" type="ORF">LWF01_00040</name>
</gene>